<evidence type="ECO:0000256" key="2">
    <source>
        <dbReference type="ARBA" id="ARBA00023002"/>
    </source>
</evidence>
<gene>
    <name evidence="7" type="primary">astD</name>
    <name evidence="7" type="ordered locus">wcw_0830</name>
</gene>
<evidence type="ECO:0000256" key="3">
    <source>
        <dbReference type="ARBA" id="ARBA00023027"/>
    </source>
</evidence>
<feature type="active site" evidence="4">
    <location>
        <position position="228"/>
    </location>
</feature>
<dbReference type="Proteomes" id="UP000001505">
    <property type="component" value="Chromosome"/>
</dbReference>
<name>D6YVN5_WADCW</name>
<dbReference type="SUPFAM" id="SSF53720">
    <property type="entry name" value="ALDH-like"/>
    <property type="match status" value="1"/>
</dbReference>
<dbReference type="Gene3D" id="3.40.309.10">
    <property type="entry name" value="Aldehyde Dehydrogenase, Chain A, domain 2"/>
    <property type="match status" value="1"/>
</dbReference>
<protein>
    <submittedName>
        <fullName evidence="7">Succinylglutamic semialdehyde dehydrogenase</fullName>
        <ecNumber evidence="7">1.2.1.71</ecNumber>
    </submittedName>
</protein>
<dbReference type="NCBIfam" id="TIGR03240">
    <property type="entry name" value="arg_catab_astD"/>
    <property type="match status" value="1"/>
</dbReference>
<feature type="domain" description="Aldehyde dehydrogenase" evidence="6">
    <location>
        <begin position="2"/>
        <end position="442"/>
    </location>
</feature>
<dbReference type="InterPro" id="IPR029510">
    <property type="entry name" value="Ald_DH_CS_GLU"/>
</dbReference>
<evidence type="ECO:0000256" key="5">
    <source>
        <dbReference type="RuleBase" id="RU003345"/>
    </source>
</evidence>
<evidence type="ECO:0000313" key="7">
    <source>
        <dbReference type="EMBL" id="ADI38196.1"/>
    </source>
</evidence>
<reference evidence="7 8" key="1">
    <citation type="journal article" date="2010" name="PLoS ONE">
        <title>The Waddlia genome: a window into chlamydial biology.</title>
        <authorList>
            <person name="Bertelli C."/>
            <person name="Collyn F."/>
            <person name="Croxatto A."/>
            <person name="Ruckert C."/>
            <person name="Polkinghorne A."/>
            <person name="Kebbi-Beghdadi C."/>
            <person name="Goesmann A."/>
            <person name="Vaughan L."/>
            <person name="Greub G."/>
        </authorList>
    </citation>
    <scope>NUCLEOTIDE SEQUENCE [LARGE SCALE GENOMIC DNA]</scope>
    <source>
        <strain evidence="8">ATCC VR-1470 / WSU 86-1044</strain>
    </source>
</reference>
<keyword evidence="8" id="KW-1185">Reference proteome</keyword>
<dbReference type="STRING" id="716544.wcw_0830"/>
<keyword evidence="2 5" id="KW-0560">Oxidoreductase</keyword>
<dbReference type="EC" id="1.2.1.71" evidence="7"/>
<proteinExistence type="inferred from homology"/>
<dbReference type="InterPro" id="IPR016161">
    <property type="entry name" value="Ald_DH/histidinol_DH"/>
</dbReference>
<dbReference type="KEGG" id="wch:wcw_0830"/>
<keyword evidence="1" id="KW-0056">Arginine metabolism</keyword>
<dbReference type="GO" id="GO:0006527">
    <property type="term" value="P:L-arginine catabolic process"/>
    <property type="evidence" value="ECO:0007669"/>
    <property type="project" value="InterPro"/>
</dbReference>
<dbReference type="Pfam" id="PF00171">
    <property type="entry name" value="Aldedh"/>
    <property type="match status" value="1"/>
</dbReference>
<evidence type="ECO:0000256" key="4">
    <source>
        <dbReference type="PROSITE-ProRule" id="PRU10007"/>
    </source>
</evidence>
<dbReference type="eggNOG" id="COG1012">
    <property type="taxonomic scope" value="Bacteria"/>
</dbReference>
<dbReference type="FunFam" id="3.40.605.10:FF:000010">
    <property type="entry name" value="N-succinylglutamate 5-semialdehyde dehydrogenase"/>
    <property type="match status" value="1"/>
</dbReference>
<accession>D6YVN5</accession>
<dbReference type="InterPro" id="IPR015590">
    <property type="entry name" value="Aldehyde_DH_dom"/>
</dbReference>
<dbReference type="GO" id="GO:0043824">
    <property type="term" value="F:succinylglutamate-semialdehyde dehydrogenase activity"/>
    <property type="evidence" value="ECO:0007669"/>
    <property type="project" value="UniProtKB-EC"/>
</dbReference>
<dbReference type="AlphaFoldDB" id="D6YVN5"/>
<organism evidence="7 8">
    <name type="scientific">Waddlia chondrophila (strain ATCC VR-1470 / WSU 86-1044)</name>
    <dbReference type="NCBI Taxonomy" id="716544"/>
    <lineage>
        <taxon>Bacteria</taxon>
        <taxon>Pseudomonadati</taxon>
        <taxon>Chlamydiota</taxon>
        <taxon>Chlamydiia</taxon>
        <taxon>Parachlamydiales</taxon>
        <taxon>Waddliaceae</taxon>
        <taxon>Waddlia</taxon>
    </lineage>
</organism>
<dbReference type="RefSeq" id="WP_013181912.1">
    <property type="nucleotide sequence ID" value="NC_014225.1"/>
</dbReference>
<dbReference type="InterPro" id="IPR016162">
    <property type="entry name" value="Ald_DH_N"/>
</dbReference>
<evidence type="ECO:0000313" key="8">
    <source>
        <dbReference type="Proteomes" id="UP000001505"/>
    </source>
</evidence>
<dbReference type="InterPro" id="IPR016160">
    <property type="entry name" value="Ald_DH_CS_CYS"/>
</dbReference>
<keyword evidence="3" id="KW-0520">NAD</keyword>
<dbReference type="PROSITE" id="PS00070">
    <property type="entry name" value="ALDEHYDE_DEHYDR_CYS"/>
    <property type="match status" value="1"/>
</dbReference>
<evidence type="ECO:0000259" key="6">
    <source>
        <dbReference type="Pfam" id="PF00171"/>
    </source>
</evidence>
<dbReference type="PANTHER" id="PTHR11699">
    <property type="entry name" value="ALDEHYDE DEHYDROGENASE-RELATED"/>
    <property type="match status" value="1"/>
</dbReference>
<dbReference type="HOGENOM" id="CLU_005391_1_0_0"/>
<dbReference type="NCBIfam" id="NF006992">
    <property type="entry name" value="PRK09457.1"/>
    <property type="match status" value="1"/>
</dbReference>
<sequence length="469" mass="50762">MIRSINPATGEILWEGLPAGQAEVDAAVSLAAQAAPLWSGISFREREALVRHFGELLEKKREAIALTISQEMGKPLWESKTEVGAMIGKIETSIAAQKERCPEKTSESARFRTCTRHKPLGICAVFGPYNFPGHLPNGHIVPALLAGNTIVLKPSEITPFVSEKIVDIWKEAGLPKGVLNLVQGDAETGQYLAHHPLINALFFTGSWQTGKILSELFGSRPDRLLALEMGGNNPLVLGDIEQVDAAAYTIIQSAYLTSGQRCTCARRLIVQEKHQPIIDCLLEWLPKLKIGAYDSTPEPFMGPLISQAAAEKVLNAQSNLLKQGAKALLKSSKINPDLPMLSPGLLDVTTASNVPDEEIFGPLLQLVYTDSFEASVQEANRTAYGLAASLLSESQEEYTHFYRSVRAGVINWNCPTTGASSLSPFGGVGQSGNYRPSAYYAADYCNYPVASLESTTLTLPESLSPGIPR</sequence>
<dbReference type="PROSITE" id="PS00687">
    <property type="entry name" value="ALDEHYDE_DEHYDR_GLU"/>
    <property type="match status" value="1"/>
</dbReference>
<dbReference type="Gene3D" id="3.40.605.10">
    <property type="entry name" value="Aldehyde Dehydrogenase, Chain A, domain 1"/>
    <property type="match status" value="1"/>
</dbReference>
<dbReference type="OrthoDB" id="9762913at2"/>
<dbReference type="CDD" id="cd07095">
    <property type="entry name" value="ALDH_SGSD_AstD"/>
    <property type="match status" value="1"/>
</dbReference>
<dbReference type="InterPro" id="IPR016163">
    <property type="entry name" value="Ald_DH_C"/>
</dbReference>
<dbReference type="EMBL" id="CP001928">
    <property type="protein sequence ID" value="ADI38196.1"/>
    <property type="molecule type" value="Genomic_DNA"/>
</dbReference>
<comment type="similarity">
    <text evidence="5">Belongs to the aldehyde dehydrogenase family.</text>
</comment>
<evidence type="ECO:0000256" key="1">
    <source>
        <dbReference type="ARBA" id="ARBA00022503"/>
    </source>
</evidence>
<dbReference type="InterPro" id="IPR017649">
    <property type="entry name" value="SuccinylGlu_semiald_DH_AstD"/>
</dbReference>